<dbReference type="GeneID" id="37166845"/>
<dbReference type="EMBL" id="KZ825060">
    <property type="protein sequence ID" value="RAH58568.1"/>
    <property type="molecule type" value="Genomic_DNA"/>
</dbReference>
<keyword evidence="2" id="KW-1185">Reference proteome</keyword>
<sequence>MSSPIMLPASATLAMTELYPPRTYRGFADCKSEVSALWARLKDRVVNQVLSYKHVRPSAFVYLEKHRRKLGTSVRFTYHEDIETLLIKILLEPHEGAQRSIAEDTATILSNMGVERDERWPTGAATYKISTTSESAKEGDSTYRNCILRPNEGDWPH</sequence>
<dbReference type="AlphaFoldDB" id="A0A8G1VQA6"/>
<gene>
    <name evidence="1" type="ORF">BO85DRAFT_487290</name>
</gene>
<dbReference type="RefSeq" id="XP_025516490.1">
    <property type="nucleotide sequence ID" value="XM_025663443.1"/>
</dbReference>
<name>A0A8G1VQA6_9EURO</name>
<evidence type="ECO:0000313" key="1">
    <source>
        <dbReference type="EMBL" id="RAH58568.1"/>
    </source>
</evidence>
<protein>
    <submittedName>
        <fullName evidence="1">Uncharacterized protein</fullName>
    </submittedName>
</protein>
<proteinExistence type="predicted"/>
<dbReference type="Proteomes" id="UP000249526">
    <property type="component" value="Unassembled WGS sequence"/>
</dbReference>
<organism evidence="1 2">
    <name type="scientific">Aspergillus piperis CBS 112811</name>
    <dbReference type="NCBI Taxonomy" id="1448313"/>
    <lineage>
        <taxon>Eukaryota</taxon>
        <taxon>Fungi</taxon>
        <taxon>Dikarya</taxon>
        <taxon>Ascomycota</taxon>
        <taxon>Pezizomycotina</taxon>
        <taxon>Eurotiomycetes</taxon>
        <taxon>Eurotiomycetidae</taxon>
        <taxon>Eurotiales</taxon>
        <taxon>Aspergillaceae</taxon>
        <taxon>Aspergillus</taxon>
        <taxon>Aspergillus subgen. Circumdati</taxon>
    </lineage>
</organism>
<reference evidence="1 2" key="1">
    <citation type="submission" date="2018-02" db="EMBL/GenBank/DDBJ databases">
        <title>The genomes of Aspergillus section Nigri reveals drivers in fungal speciation.</title>
        <authorList>
            <consortium name="DOE Joint Genome Institute"/>
            <person name="Vesth T.C."/>
            <person name="Nybo J."/>
            <person name="Theobald S."/>
            <person name="Brandl J."/>
            <person name="Frisvad J.C."/>
            <person name="Nielsen K.F."/>
            <person name="Lyhne E.K."/>
            <person name="Kogle M.E."/>
            <person name="Kuo A."/>
            <person name="Riley R."/>
            <person name="Clum A."/>
            <person name="Nolan M."/>
            <person name="Lipzen A."/>
            <person name="Salamov A."/>
            <person name="Henrissat B."/>
            <person name="Wiebenga A."/>
            <person name="De vries R.P."/>
            <person name="Grigoriev I.V."/>
            <person name="Mortensen U.H."/>
            <person name="Andersen M.R."/>
            <person name="Baker S.E."/>
        </authorList>
    </citation>
    <scope>NUCLEOTIDE SEQUENCE [LARGE SCALE GENOMIC DNA]</scope>
    <source>
        <strain evidence="1 2">CBS 112811</strain>
    </source>
</reference>
<evidence type="ECO:0000313" key="2">
    <source>
        <dbReference type="Proteomes" id="UP000249526"/>
    </source>
</evidence>
<accession>A0A8G1VQA6</accession>